<keyword evidence="7 9" id="KW-0472">Membrane</keyword>
<evidence type="ECO:0000256" key="9">
    <source>
        <dbReference type="PROSITE-ProRule" id="PRU01193"/>
    </source>
</evidence>
<sequence>MLTVELLVVAVLILVNGLLAMSELAVVSARTARLKALADQGRRGAATALALAADPGRFLSTVQIGITLVGILAGAFSGAPLAGRLAAWLATAGLAANVAELLAFGAVVTLITYLSLVVGELVPKQLALRNAEGIAAAVAPAMAVLARLCAPLVWVLSASQHGLLRLLGRSGDGAAAVTEEELRTLVAEAESAGVLEPEERRMIAGVMRLADRSVRAVMTPRREVDWIDLGDDDETIRKTILESGHSRLPAVDGREENVVGIVQAKDVLDAYLAGTTPNIRDVVREAPVVIDTLDALDVLERLKASPVPMALVHDEYGNFEGIVTPADLLVSIAGAFAAGVGPGEPHVVMRQDGSYLLSGAMPADEMAELLQLKLPHERDYHTLAGFVLAVLKSLPQVGEAFEEQGWRFEVIDLDGPRIDKVLAARVGPA</sequence>
<protein>
    <submittedName>
        <fullName evidence="13">Hemolysin family protein</fullName>
    </submittedName>
</protein>
<evidence type="ECO:0000256" key="1">
    <source>
        <dbReference type="ARBA" id="ARBA00004141"/>
    </source>
</evidence>
<evidence type="ECO:0000256" key="3">
    <source>
        <dbReference type="ARBA" id="ARBA00022692"/>
    </source>
</evidence>
<keyword evidence="5 9" id="KW-1133">Transmembrane helix</keyword>
<proteinExistence type="inferred from homology"/>
<organism evidence="13 14">
    <name type="scientific">Chelatococcus albus</name>
    <dbReference type="NCBI Taxonomy" id="3047466"/>
    <lineage>
        <taxon>Bacteria</taxon>
        <taxon>Pseudomonadati</taxon>
        <taxon>Pseudomonadota</taxon>
        <taxon>Alphaproteobacteria</taxon>
        <taxon>Hyphomicrobiales</taxon>
        <taxon>Chelatococcaceae</taxon>
        <taxon>Chelatococcus</taxon>
    </lineage>
</organism>
<dbReference type="Pfam" id="PF01595">
    <property type="entry name" value="CNNM"/>
    <property type="match status" value="1"/>
</dbReference>
<keyword evidence="3 9" id="KW-0812">Transmembrane</keyword>
<evidence type="ECO:0000313" key="13">
    <source>
        <dbReference type="EMBL" id="MDJ1159291.1"/>
    </source>
</evidence>
<dbReference type="SUPFAM" id="SSF54631">
    <property type="entry name" value="CBS-domain pair"/>
    <property type="match status" value="1"/>
</dbReference>
<dbReference type="PANTHER" id="PTHR22777">
    <property type="entry name" value="HEMOLYSIN-RELATED"/>
    <property type="match status" value="1"/>
</dbReference>
<accession>A0ABT7AIT3</accession>
<dbReference type="Pfam" id="PF00571">
    <property type="entry name" value="CBS"/>
    <property type="match status" value="1"/>
</dbReference>
<comment type="caution">
    <text evidence="13">The sequence shown here is derived from an EMBL/GenBank/DDBJ whole genome shotgun (WGS) entry which is preliminary data.</text>
</comment>
<dbReference type="EMBL" id="JASJEV010000008">
    <property type="protein sequence ID" value="MDJ1159291.1"/>
    <property type="molecule type" value="Genomic_DNA"/>
</dbReference>
<evidence type="ECO:0000256" key="2">
    <source>
        <dbReference type="ARBA" id="ARBA00006446"/>
    </source>
</evidence>
<dbReference type="CDD" id="cd04590">
    <property type="entry name" value="CBS_pair_CorC_HlyC_assoc"/>
    <property type="match status" value="1"/>
</dbReference>
<dbReference type="PROSITE" id="PS51846">
    <property type="entry name" value="CNNM"/>
    <property type="match status" value="1"/>
</dbReference>
<dbReference type="InterPro" id="IPR036318">
    <property type="entry name" value="FAD-bd_PCMH-like_sf"/>
</dbReference>
<feature type="transmembrane region" description="Helical" evidence="10">
    <location>
        <begin position="101"/>
        <end position="122"/>
    </location>
</feature>
<keyword evidence="4" id="KW-0677">Repeat</keyword>
<evidence type="ECO:0000256" key="10">
    <source>
        <dbReference type="SAM" id="Phobius"/>
    </source>
</evidence>
<dbReference type="Pfam" id="PF03471">
    <property type="entry name" value="CorC_HlyC"/>
    <property type="match status" value="1"/>
</dbReference>
<dbReference type="InterPro" id="IPR002550">
    <property type="entry name" value="CNNM"/>
</dbReference>
<reference evidence="13 14" key="1">
    <citation type="submission" date="2023-05" db="EMBL/GenBank/DDBJ databases">
        <title>Chelatococcus sp. nov., a moderately thermophilic bacterium isolated from hot spring microbial mat.</title>
        <authorList>
            <person name="Hu C.-J."/>
            <person name="Li W.-J."/>
        </authorList>
    </citation>
    <scope>NUCLEOTIDE SEQUENCE [LARGE SCALE GENOMIC DNA]</scope>
    <source>
        <strain evidence="13 14">SYSU G07232</strain>
    </source>
</reference>
<feature type="transmembrane region" description="Helical" evidence="10">
    <location>
        <begin position="6"/>
        <end position="27"/>
    </location>
</feature>
<evidence type="ECO:0000313" key="14">
    <source>
        <dbReference type="Proteomes" id="UP001321492"/>
    </source>
</evidence>
<dbReference type="InterPro" id="IPR016169">
    <property type="entry name" value="FAD-bd_PCMH_sub2"/>
</dbReference>
<evidence type="ECO:0000256" key="5">
    <source>
        <dbReference type="ARBA" id="ARBA00022989"/>
    </source>
</evidence>
<dbReference type="SMART" id="SM01091">
    <property type="entry name" value="CorC_HlyC"/>
    <property type="match status" value="1"/>
</dbReference>
<dbReference type="InterPro" id="IPR005170">
    <property type="entry name" value="Transptr-assoc_dom"/>
</dbReference>
<dbReference type="SUPFAM" id="SSF56176">
    <property type="entry name" value="FAD-binding/transporter-associated domain-like"/>
    <property type="match status" value="1"/>
</dbReference>
<dbReference type="PROSITE" id="PS51371">
    <property type="entry name" value="CBS"/>
    <property type="match status" value="1"/>
</dbReference>
<keyword evidence="14" id="KW-1185">Reference proteome</keyword>
<dbReference type="InterPro" id="IPR046342">
    <property type="entry name" value="CBS_dom_sf"/>
</dbReference>
<dbReference type="RefSeq" id="WP_283741290.1">
    <property type="nucleotide sequence ID" value="NZ_JASJEV010000008.1"/>
</dbReference>
<evidence type="ECO:0000256" key="6">
    <source>
        <dbReference type="ARBA" id="ARBA00023122"/>
    </source>
</evidence>
<evidence type="ECO:0000256" key="8">
    <source>
        <dbReference type="PROSITE-ProRule" id="PRU00703"/>
    </source>
</evidence>
<evidence type="ECO:0000259" key="12">
    <source>
        <dbReference type="PROSITE" id="PS51846"/>
    </source>
</evidence>
<dbReference type="Gene3D" id="3.10.580.10">
    <property type="entry name" value="CBS-domain"/>
    <property type="match status" value="1"/>
</dbReference>
<dbReference type="Proteomes" id="UP001321492">
    <property type="component" value="Unassembled WGS sequence"/>
</dbReference>
<gene>
    <name evidence="13" type="ORF">QNA08_13705</name>
</gene>
<comment type="similarity">
    <text evidence="2">Belongs to the UPF0053 family. Hemolysin C subfamily.</text>
</comment>
<dbReference type="Gene3D" id="3.30.465.10">
    <property type="match status" value="1"/>
</dbReference>
<evidence type="ECO:0000256" key="4">
    <source>
        <dbReference type="ARBA" id="ARBA00022737"/>
    </source>
</evidence>
<feature type="domain" description="CBS" evidence="11">
    <location>
        <begin position="218"/>
        <end position="282"/>
    </location>
</feature>
<comment type="subcellular location">
    <subcellularLocation>
        <location evidence="1">Membrane</location>
        <topology evidence="1">Multi-pass membrane protein</topology>
    </subcellularLocation>
</comment>
<evidence type="ECO:0000256" key="7">
    <source>
        <dbReference type="ARBA" id="ARBA00023136"/>
    </source>
</evidence>
<dbReference type="InterPro" id="IPR044751">
    <property type="entry name" value="Ion_transp-like_CBS"/>
</dbReference>
<evidence type="ECO:0000259" key="11">
    <source>
        <dbReference type="PROSITE" id="PS51371"/>
    </source>
</evidence>
<feature type="transmembrane region" description="Helical" evidence="10">
    <location>
        <begin position="66"/>
        <end position="89"/>
    </location>
</feature>
<dbReference type="InterPro" id="IPR000644">
    <property type="entry name" value="CBS_dom"/>
</dbReference>
<feature type="domain" description="CNNM transmembrane" evidence="12">
    <location>
        <begin position="1"/>
        <end position="199"/>
    </location>
</feature>
<name>A0ABT7AIT3_9HYPH</name>
<dbReference type="PANTHER" id="PTHR22777:SF17">
    <property type="entry name" value="UPF0053 PROTEIN SLL0260"/>
    <property type="match status" value="1"/>
</dbReference>
<keyword evidence="6 8" id="KW-0129">CBS domain</keyword>
<feature type="transmembrane region" description="Helical" evidence="10">
    <location>
        <begin position="134"/>
        <end position="156"/>
    </location>
</feature>